<keyword evidence="3" id="KW-0378">Hydrolase</keyword>
<dbReference type="Proteomes" id="UP000662703">
    <property type="component" value="Unassembled WGS sequence"/>
</dbReference>
<dbReference type="InterPro" id="IPR032466">
    <property type="entry name" value="Metal_Hydrolase"/>
</dbReference>
<evidence type="ECO:0000313" key="7">
    <source>
        <dbReference type="Proteomes" id="UP000662703"/>
    </source>
</evidence>
<dbReference type="InterPro" id="IPR006680">
    <property type="entry name" value="Amidohydro-rel"/>
</dbReference>
<gene>
    <name evidence="6" type="ORF">Y5W_01419</name>
</gene>
<dbReference type="RefSeq" id="WP_194864687.1">
    <property type="nucleotide sequence ID" value="NZ_ARXX01000017.1"/>
</dbReference>
<proteinExistence type="predicted"/>
<feature type="domain" description="Amidohydrolase-related" evidence="5">
    <location>
        <begin position="58"/>
        <end position="369"/>
    </location>
</feature>
<dbReference type="Gene3D" id="2.30.40.10">
    <property type="entry name" value="Urease, subunit C, domain 1"/>
    <property type="match status" value="1"/>
</dbReference>
<name>A0ABS0AS88_9GAMM</name>
<dbReference type="PANTHER" id="PTHR11271:SF6">
    <property type="entry name" value="GUANINE DEAMINASE"/>
    <property type="match status" value="1"/>
</dbReference>
<evidence type="ECO:0000259" key="5">
    <source>
        <dbReference type="Pfam" id="PF01979"/>
    </source>
</evidence>
<keyword evidence="7" id="KW-1185">Reference proteome</keyword>
<evidence type="ECO:0000256" key="3">
    <source>
        <dbReference type="ARBA" id="ARBA00022801"/>
    </source>
</evidence>
<dbReference type="EMBL" id="ARXX01000017">
    <property type="protein sequence ID" value="MBF5056125.1"/>
    <property type="molecule type" value="Genomic_DNA"/>
</dbReference>
<dbReference type="SUPFAM" id="SSF51338">
    <property type="entry name" value="Composite domain of metallo-dependent hydrolases"/>
    <property type="match status" value="1"/>
</dbReference>
<accession>A0ABS0AS88</accession>
<dbReference type="InterPro" id="IPR051607">
    <property type="entry name" value="Metallo-dep_hydrolases"/>
</dbReference>
<sequence length="407" mass="44799">MGDTLLIRAGLLNPVDANRWTFHREGGLLLEGARIVDAGPLARFREHPASRVLDLDGVLVPGFVDVHIHWVQHHVRGRFQSDLMEWLREHIWPEEAGFEADDFARRHARAFFTDTVRAGTTQGMAYSSPHLSALRLAGEAARGDWLLGNAIMEKAAPEPLRRASPDNVDQVAPLLAELGTERYAITPRFALNCSAGLMRDLGDLARRENAFVQTHLSESVNEIREIRAAFPEAEDYTDVYDRAGLLGPRSVLGHCIHLSEREHDTLARRRAWIAHCPSSNEALGSGRMNLAAVRRHGTRYALASDVGAGPSHSMLHVMQRFLAQHRQAGETVTPQEALYRATLAGAECLGRGDRAGDLTPGKRADFVVLPAPDAGVAAEDWFEELLAGEARDLETRPLQTWIGGAPA</sequence>
<evidence type="ECO:0000313" key="6">
    <source>
        <dbReference type="EMBL" id="MBF5056125.1"/>
    </source>
</evidence>
<comment type="caution">
    <text evidence="6">The sequence shown here is derived from an EMBL/GenBank/DDBJ whole genome shotgun (WGS) entry which is preliminary data.</text>
</comment>
<reference evidence="6 7" key="1">
    <citation type="submission" date="2012-09" db="EMBL/GenBank/DDBJ databases">
        <title>Genome Sequence of alkane-degrading Bacterium Alcanivorax sp. 521-1.</title>
        <authorList>
            <person name="Lai Q."/>
            <person name="Shao Z."/>
        </authorList>
    </citation>
    <scope>NUCLEOTIDE SEQUENCE [LARGE SCALE GENOMIC DNA]</scope>
    <source>
        <strain evidence="6 7">521-1</strain>
    </source>
</reference>
<dbReference type="Gene3D" id="3.20.20.140">
    <property type="entry name" value="Metal-dependent hydrolases"/>
    <property type="match status" value="1"/>
</dbReference>
<dbReference type="Pfam" id="PF01979">
    <property type="entry name" value="Amidohydro_1"/>
    <property type="match status" value="1"/>
</dbReference>
<evidence type="ECO:0000256" key="1">
    <source>
        <dbReference type="ARBA" id="ARBA00001947"/>
    </source>
</evidence>
<dbReference type="PANTHER" id="PTHR11271">
    <property type="entry name" value="GUANINE DEAMINASE"/>
    <property type="match status" value="1"/>
</dbReference>
<comment type="cofactor">
    <cofactor evidence="1">
        <name>Zn(2+)</name>
        <dbReference type="ChEBI" id="CHEBI:29105"/>
    </cofactor>
</comment>
<keyword evidence="2" id="KW-0479">Metal-binding</keyword>
<evidence type="ECO:0000256" key="2">
    <source>
        <dbReference type="ARBA" id="ARBA00022723"/>
    </source>
</evidence>
<organism evidence="6 7">
    <name type="scientific">Alloalcanivorax profundimaris</name>
    <dbReference type="NCBI Taxonomy" id="2735259"/>
    <lineage>
        <taxon>Bacteria</taxon>
        <taxon>Pseudomonadati</taxon>
        <taxon>Pseudomonadota</taxon>
        <taxon>Gammaproteobacteria</taxon>
        <taxon>Oceanospirillales</taxon>
        <taxon>Alcanivoracaceae</taxon>
        <taxon>Alloalcanivorax</taxon>
    </lineage>
</organism>
<evidence type="ECO:0000256" key="4">
    <source>
        <dbReference type="ARBA" id="ARBA00022833"/>
    </source>
</evidence>
<dbReference type="InterPro" id="IPR011059">
    <property type="entry name" value="Metal-dep_hydrolase_composite"/>
</dbReference>
<dbReference type="SUPFAM" id="SSF51556">
    <property type="entry name" value="Metallo-dependent hydrolases"/>
    <property type="match status" value="1"/>
</dbReference>
<protein>
    <submittedName>
        <fullName evidence="6">Amidohydrolase</fullName>
    </submittedName>
</protein>
<keyword evidence="4" id="KW-0862">Zinc</keyword>